<sequence>MCNTFSLKNPLHNIVLKAVVTSVNEATLLALGILRYRGLLPASSPVDTHFYINVFAWLWLRVALRYLLFAAELNYTFIYFIKKLDAGLVKLKSRQGRADPTQKEVHSHVESVLLRKLSTRKPQHFNPSLARTDCNKRLSFAIRPLAVS</sequence>
<accession>A0AAV1JQ75</accession>
<evidence type="ECO:0000313" key="2">
    <source>
        <dbReference type="EMBL" id="CAK1550853.1"/>
    </source>
</evidence>
<feature type="transmembrane region" description="Helical" evidence="1">
    <location>
        <begin position="14"/>
        <end position="34"/>
    </location>
</feature>
<organism evidence="2 3">
    <name type="scientific">Leptosia nina</name>
    <dbReference type="NCBI Taxonomy" id="320188"/>
    <lineage>
        <taxon>Eukaryota</taxon>
        <taxon>Metazoa</taxon>
        <taxon>Ecdysozoa</taxon>
        <taxon>Arthropoda</taxon>
        <taxon>Hexapoda</taxon>
        <taxon>Insecta</taxon>
        <taxon>Pterygota</taxon>
        <taxon>Neoptera</taxon>
        <taxon>Endopterygota</taxon>
        <taxon>Lepidoptera</taxon>
        <taxon>Glossata</taxon>
        <taxon>Ditrysia</taxon>
        <taxon>Papilionoidea</taxon>
        <taxon>Pieridae</taxon>
        <taxon>Pierinae</taxon>
        <taxon>Leptosia</taxon>
    </lineage>
</organism>
<comment type="caution">
    <text evidence="2">The sequence shown here is derived from an EMBL/GenBank/DDBJ whole genome shotgun (WGS) entry which is preliminary data.</text>
</comment>
<dbReference type="EMBL" id="CAVLEF010000098">
    <property type="protein sequence ID" value="CAK1550853.1"/>
    <property type="molecule type" value="Genomic_DNA"/>
</dbReference>
<keyword evidence="3" id="KW-1185">Reference proteome</keyword>
<gene>
    <name evidence="2" type="ORF">LNINA_LOCUS10045</name>
</gene>
<evidence type="ECO:0000313" key="3">
    <source>
        <dbReference type="Proteomes" id="UP001497472"/>
    </source>
</evidence>
<protein>
    <submittedName>
        <fullName evidence="2">Uncharacterized protein</fullName>
    </submittedName>
</protein>
<keyword evidence="1" id="KW-1133">Transmembrane helix</keyword>
<dbReference type="Proteomes" id="UP001497472">
    <property type="component" value="Unassembled WGS sequence"/>
</dbReference>
<evidence type="ECO:0000256" key="1">
    <source>
        <dbReference type="SAM" id="Phobius"/>
    </source>
</evidence>
<keyword evidence="1" id="KW-0472">Membrane</keyword>
<keyword evidence="1" id="KW-0812">Transmembrane</keyword>
<dbReference type="AlphaFoldDB" id="A0AAV1JQ75"/>
<name>A0AAV1JQ75_9NEOP</name>
<reference evidence="2 3" key="1">
    <citation type="submission" date="2023-11" db="EMBL/GenBank/DDBJ databases">
        <authorList>
            <person name="Okamura Y."/>
        </authorList>
    </citation>
    <scope>NUCLEOTIDE SEQUENCE [LARGE SCALE GENOMIC DNA]</scope>
</reference>
<proteinExistence type="predicted"/>
<feature type="transmembrane region" description="Helical" evidence="1">
    <location>
        <begin position="54"/>
        <end position="81"/>
    </location>
</feature>